<reference evidence="1" key="1">
    <citation type="journal article" date="2015" name="Nature">
        <title>Complex archaea that bridge the gap between prokaryotes and eukaryotes.</title>
        <authorList>
            <person name="Spang A."/>
            <person name="Saw J.H."/>
            <person name="Jorgensen S.L."/>
            <person name="Zaremba-Niedzwiedzka K."/>
            <person name="Martijn J."/>
            <person name="Lind A.E."/>
            <person name="van Eijk R."/>
            <person name="Schleper C."/>
            <person name="Guy L."/>
            <person name="Ettema T.J."/>
        </authorList>
    </citation>
    <scope>NUCLEOTIDE SEQUENCE</scope>
</reference>
<dbReference type="AlphaFoldDB" id="A0A0F9UT94"/>
<name>A0A0F9UT94_9ZZZZ</name>
<protein>
    <submittedName>
        <fullName evidence="1">Uncharacterized protein</fullName>
    </submittedName>
</protein>
<accession>A0A0F9UT94</accession>
<comment type="caution">
    <text evidence="1">The sequence shown here is derived from an EMBL/GenBank/DDBJ whole genome shotgun (WGS) entry which is preliminary data.</text>
</comment>
<dbReference type="EMBL" id="LAZR01000107">
    <property type="protein sequence ID" value="KKN90732.1"/>
    <property type="molecule type" value="Genomic_DNA"/>
</dbReference>
<gene>
    <name evidence="1" type="ORF">LCGC14_0223150</name>
</gene>
<proteinExistence type="predicted"/>
<evidence type="ECO:0000313" key="1">
    <source>
        <dbReference type="EMBL" id="KKN90732.1"/>
    </source>
</evidence>
<sequence length="78" mass="9120">MAKKKVVSRNKPSLFPKKISAKINEEHQKWYQNQAGYRKMTLSEFIRAIPNIFFKLNSALDDKDNVILDLKERLNVGL</sequence>
<organism evidence="1">
    <name type="scientific">marine sediment metagenome</name>
    <dbReference type="NCBI Taxonomy" id="412755"/>
    <lineage>
        <taxon>unclassified sequences</taxon>
        <taxon>metagenomes</taxon>
        <taxon>ecological metagenomes</taxon>
    </lineage>
</organism>